<feature type="compositionally biased region" description="Polar residues" evidence="1">
    <location>
        <begin position="395"/>
        <end position="417"/>
    </location>
</feature>
<feature type="region of interest" description="Disordered" evidence="1">
    <location>
        <begin position="366"/>
        <end position="417"/>
    </location>
</feature>
<reference evidence="2" key="1">
    <citation type="submission" date="2018-11" db="EMBL/GenBank/DDBJ databases">
        <authorList>
            <consortium name="Pathogen Informatics"/>
        </authorList>
    </citation>
    <scope>NUCLEOTIDE SEQUENCE</scope>
</reference>
<organism evidence="2 3">
    <name type="scientific">Protopolystoma xenopodis</name>
    <dbReference type="NCBI Taxonomy" id="117903"/>
    <lineage>
        <taxon>Eukaryota</taxon>
        <taxon>Metazoa</taxon>
        <taxon>Spiralia</taxon>
        <taxon>Lophotrochozoa</taxon>
        <taxon>Platyhelminthes</taxon>
        <taxon>Monogenea</taxon>
        <taxon>Polyopisthocotylea</taxon>
        <taxon>Polystomatidea</taxon>
        <taxon>Polystomatidae</taxon>
        <taxon>Protopolystoma</taxon>
    </lineage>
</organism>
<dbReference type="AlphaFoldDB" id="A0A448XNC5"/>
<feature type="compositionally biased region" description="Basic and acidic residues" evidence="1">
    <location>
        <begin position="366"/>
        <end position="391"/>
    </location>
</feature>
<protein>
    <submittedName>
        <fullName evidence="2">Uncharacterized protein</fullName>
    </submittedName>
</protein>
<sequence length="417" mass="45464">MFQYIQPTAGQEESTAIFCVGSFFYVSNQANFIHPIQQLQQHKTRPEPLCISITPNGDSISSSISPVTGNLPETHISSALSPSFQASKLTSVSCTYGHASSPTVRPAKRRGPPTGARARHASSQSAPEVASNSKFILSSSPSSSPQESRFSTSFKSSNQSICLQLPPLHLLPAHPPTPPLPLPPPPPPPPMPPRLSPPSLTEIRIDLPRLIPSLSTLTSKDDDLKAIRGSENQTFDLLLRLPNGVLSQDSLSHPPQNDQLDSLRQRKMLTVQTASGVDSSRASPVSLEANRGAVTWPVTQTDMPDRINQKRNCVRGRRRMSEAKRVNDLGTENEEEGAVSSDTAGLARPGRRKRRRLEPFISLRLPGKEGVKPEEVNVEEERNEASEKSCDEATDQQTSYDSSSGQSLSFTWQVNGK</sequence>
<evidence type="ECO:0000256" key="1">
    <source>
        <dbReference type="SAM" id="MobiDB-lite"/>
    </source>
</evidence>
<gene>
    <name evidence="2" type="ORF">PXEA_LOCUS34291</name>
</gene>
<feature type="non-terminal residue" evidence="2">
    <location>
        <position position="1"/>
    </location>
</feature>
<feature type="region of interest" description="Disordered" evidence="1">
    <location>
        <begin position="95"/>
        <end position="155"/>
    </location>
</feature>
<evidence type="ECO:0000313" key="3">
    <source>
        <dbReference type="Proteomes" id="UP000784294"/>
    </source>
</evidence>
<proteinExistence type="predicted"/>
<dbReference type="EMBL" id="CAAALY010266728">
    <property type="protein sequence ID" value="VEL40851.1"/>
    <property type="molecule type" value="Genomic_DNA"/>
</dbReference>
<feature type="region of interest" description="Disordered" evidence="1">
    <location>
        <begin position="168"/>
        <end position="196"/>
    </location>
</feature>
<evidence type="ECO:0000313" key="2">
    <source>
        <dbReference type="EMBL" id="VEL40851.1"/>
    </source>
</evidence>
<feature type="region of interest" description="Disordered" evidence="1">
    <location>
        <begin position="310"/>
        <end position="351"/>
    </location>
</feature>
<feature type="compositionally biased region" description="Pro residues" evidence="1">
    <location>
        <begin position="173"/>
        <end position="196"/>
    </location>
</feature>
<feature type="compositionally biased region" description="Low complexity" evidence="1">
    <location>
        <begin position="131"/>
        <end position="154"/>
    </location>
</feature>
<comment type="caution">
    <text evidence="2">The sequence shown here is derived from an EMBL/GenBank/DDBJ whole genome shotgun (WGS) entry which is preliminary data.</text>
</comment>
<name>A0A448XNC5_9PLAT</name>
<keyword evidence="3" id="KW-1185">Reference proteome</keyword>
<dbReference type="Proteomes" id="UP000784294">
    <property type="component" value="Unassembled WGS sequence"/>
</dbReference>
<accession>A0A448XNC5</accession>